<dbReference type="AlphaFoldDB" id="A0AAJ0DEJ2"/>
<dbReference type="PANTHER" id="PTHR43863">
    <property type="entry name" value="HYDROLASE, PUTATIVE (AFU_ORTHOLOGUE AFUA_1G03140)-RELATED"/>
    <property type="match status" value="1"/>
</dbReference>
<dbReference type="SUPFAM" id="SSF51011">
    <property type="entry name" value="Glycosyl hydrolase domain"/>
    <property type="match status" value="1"/>
</dbReference>
<dbReference type="Proteomes" id="UP001271007">
    <property type="component" value="Unassembled WGS sequence"/>
</dbReference>
<name>A0AAJ0DEJ2_9PEZI</name>
<comment type="caution">
    <text evidence="2">The sequence shown here is derived from an EMBL/GenBank/DDBJ whole genome shotgun (WGS) entry which is preliminary data.</text>
</comment>
<feature type="domain" description="Glycosyl hydrolase family 31 C-terminal" evidence="1">
    <location>
        <begin position="29"/>
        <end position="118"/>
    </location>
</feature>
<dbReference type="Gene3D" id="3.20.20.80">
    <property type="entry name" value="Glycosidases"/>
    <property type="match status" value="1"/>
</dbReference>
<dbReference type="PANTHER" id="PTHR43863:SF2">
    <property type="entry name" value="MALTASE-GLUCOAMYLASE"/>
    <property type="match status" value="1"/>
</dbReference>
<proteinExistence type="predicted"/>
<reference evidence="2" key="1">
    <citation type="submission" date="2023-04" db="EMBL/GenBank/DDBJ databases">
        <title>Black Yeasts Isolated from many extreme environments.</title>
        <authorList>
            <person name="Coleine C."/>
            <person name="Stajich J.E."/>
            <person name="Selbmann L."/>
        </authorList>
    </citation>
    <scope>NUCLEOTIDE SEQUENCE</scope>
    <source>
        <strain evidence="2">CCFEE 5312</strain>
    </source>
</reference>
<dbReference type="InterPro" id="IPR051816">
    <property type="entry name" value="Glycosyl_Hydrolase_31"/>
</dbReference>
<accession>A0AAJ0DEJ2</accession>
<sequence>MRDLLQLRHRLVPYIYSMSYDTSSSICLPLVQPLYWEFPAQQSAYKFPTQFYFGSSLIVAPILQPRNPNTNLAKTKAWIPPCRHVDVLTGVVYDGDQEIDMYRPLDQLPLLAAEGSIIPLDAEHVPLNGCPNPQAFEVLVVIGRDARFEILENTQDDENSQATDGSQRSIPIDYDQAAGRLQVPGTGRAWTFRFLSTNIDSLAIRVLTDGKQSNKAECTTESTNGVPTTVVKVPTISNPESAIVIELGPDPHFAITDHTQHIRDLILDFQISNILKNDIWEIIQAKQPVSTKMARLISLGLDKDWFGPIAELLQADGRRILE</sequence>
<dbReference type="Gene3D" id="2.60.40.1180">
    <property type="entry name" value="Golgi alpha-mannosidase II"/>
    <property type="match status" value="1"/>
</dbReference>
<dbReference type="InterPro" id="IPR048395">
    <property type="entry name" value="Glyco_hydro_31_C"/>
</dbReference>
<evidence type="ECO:0000259" key="1">
    <source>
        <dbReference type="Pfam" id="PF21365"/>
    </source>
</evidence>
<organism evidence="2 3">
    <name type="scientific">Extremus antarcticus</name>
    <dbReference type="NCBI Taxonomy" id="702011"/>
    <lineage>
        <taxon>Eukaryota</taxon>
        <taxon>Fungi</taxon>
        <taxon>Dikarya</taxon>
        <taxon>Ascomycota</taxon>
        <taxon>Pezizomycotina</taxon>
        <taxon>Dothideomycetes</taxon>
        <taxon>Dothideomycetidae</taxon>
        <taxon>Mycosphaerellales</taxon>
        <taxon>Extremaceae</taxon>
        <taxon>Extremus</taxon>
    </lineage>
</organism>
<keyword evidence="3" id="KW-1185">Reference proteome</keyword>
<gene>
    <name evidence="2" type="ORF">LTR09_010034</name>
</gene>
<dbReference type="InterPro" id="IPR013780">
    <property type="entry name" value="Glyco_hydro_b"/>
</dbReference>
<protein>
    <recommendedName>
        <fullName evidence="1">Glycosyl hydrolase family 31 C-terminal domain-containing protein</fullName>
    </recommendedName>
</protein>
<evidence type="ECO:0000313" key="3">
    <source>
        <dbReference type="Proteomes" id="UP001271007"/>
    </source>
</evidence>
<dbReference type="Pfam" id="PF21365">
    <property type="entry name" value="Glyco_hydro_31_3rd"/>
    <property type="match status" value="1"/>
</dbReference>
<dbReference type="EMBL" id="JAWDJX010000046">
    <property type="protein sequence ID" value="KAK3048725.1"/>
    <property type="molecule type" value="Genomic_DNA"/>
</dbReference>
<evidence type="ECO:0000313" key="2">
    <source>
        <dbReference type="EMBL" id="KAK3048725.1"/>
    </source>
</evidence>